<feature type="domain" description="AAA+ ATPase" evidence="2">
    <location>
        <begin position="212"/>
        <end position="395"/>
    </location>
</feature>
<dbReference type="SUPFAM" id="SSF52540">
    <property type="entry name" value="P-loop containing nucleoside triphosphate hydrolases"/>
    <property type="match status" value="1"/>
</dbReference>
<dbReference type="InterPro" id="IPR003593">
    <property type="entry name" value="AAA+_ATPase"/>
</dbReference>
<gene>
    <name evidence="3" type="ORF">V4D30_07585</name>
</gene>
<evidence type="ECO:0000259" key="2">
    <source>
        <dbReference type="SMART" id="SM00382"/>
    </source>
</evidence>
<evidence type="ECO:0000256" key="1">
    <source>
        <dbReference type="ARBA" id="ARBA00006354"/>
    </source>
</evidence>
<dbReference type="InterPro" id="IPR020568">
    <property type="entry name" value="Ribosomal_Su5_D2-typ_SF"/>
</dbReference>
<dbReference type="Pfam" id="PF13335">
    <property type="entry name" value="Mg_chelatase_C"/>
    <property type="match status" value="1"/>
</dbReference>
<dbReference type="PANTHER" id="PTHR32039">
    <property type="entry name" value="MAGNESIUM-CHELATASE SUBUNIT CHLI"/>
    <property type="match status" value="1"/>
</dbReference>
<dbReference type="Pfam" id="PF01078">
    <property type="entry name" value="Mg_chelatase"/>
    <property type="match status" value="1"/>
</dbReference>
<dbReference type="KEGG" id="taut:V4D30_07585"/>
<dbReference type="Gene3D" id="3.40.50.300">
    <property type="entry name" value="P-loop containing nucleotide triphosphate hydrolases"/>
    <property type="match status" value="1"/>
</dbReference>
<accession>A0AAU8GUT8</accession>
<dbReference type="NCBIfam" id="TIGR00368">
    <property type="entry name" value="YifB family Mg chelatase-like AAA ATPase"/>
    <property type="match status" value="1"/>
</dbReference>
<dbReference type="AlphaFoldDB" id="A0AAU8GUT8"/>
<dbReference type="InterPro" id="IPR000523">
    <property type="entry name" value="Mg_chelatse_chII-like_cat_dom"/>
</dbReference>
<name>A0AAU8GUT8_9BACT</name>
<reference evidence="3" key="1">
    <citation type="submission" date="2024-01" db="EMBL/GenBank/DDBJ databases">
        <title>The first autotrophic representatives of the genus Thermodesulfovibrio.</title>
        <authorList>
            <person name="Maltseva A.I."/>
            <person name="Elcheninov A.G."/>
            <person name="Kublanov I.V."/>
            <person name="Lebedinsky A.V."/>
            <person name="Frolov E.N."/>
        </authorList>
    </citation>
    <scope>NUCLEOTIDE SEQUENCE</scope>
    <source>
        <strain evidence="3">3907-1M</strain>
    </source>
</reference>
<dbReference type="InterPro" id="IPR004482">
    <property type="entry name" value="Mg_chelat-rel"/>
</dbReference>
<organism evidence="3">
    <name type="scientific">Thermodesulfovibrio autotrophicus</name>
    <dbReference type="NCBI Taxonomy" id="3118333"/>
    <lineage>
        <taxon>Bacteria</taxon>
        <taxon>Pseudomonadati</taxon>
        <taxon>Nitrospirota</taxon>
        <taxon>Thermodesulfovibrionia</taxon>
        <taxon>Thermodesulfovibrionales</taxon>
        <taxon>Thermodesulfovibrionaceae</taxon>
        <taxon>Thermodesulfovibrio</taxon>
    </lineage>
</organism>
<dbReference type="RefSeq" id="WP_353683733.1">
    <property type="nucleotide sequence ID" value="NZ_CP144373.1"/>
</dbReference>
<dbReference type="InterPro" id="IPR014721">
    <property type="entry name" value="Ribsml_uS5_D2-typ_fold_subgr"/>
</dbReference>
<dbReference type="InterPro" id="IPR045006">
    <property type="entry name" value="CHLI-like"/>
</dbReference>
<proteinExistence type="inferred from homology"/>
<dbReference type="InterPro" id="IPR027417">
    <property type="entry name" value="P-loop_NTPase"/>
</dbReference>
<comment type="similarity">
    <text evidence="1">Belongs to the Mg-chelatase subunits D/I family. ComM subfamily.</text>
</comment>
<dbReference type="GO" id="GO:0005524">
    <property type="term" value="F:ATP binding"/>
    <property type="evidence" value="ECO:0007669"/>
    <property type="project" value="InterPro"/>
</dbReference>
<dbReference type="Gene3D" id="3.30.230.10">
    <property type="match status" value="1"/>
</dbReference>
<dbReference type="SUPFAM" id="SSF54211">
    <property type="entry name" value="Ribosomal protein S5 domain 2-like"/>
    <property type="match status" value="1"/>
</dbReference>
<dbReference type="PANTHER" id="PTHR32039:SF7">
    <property type="entry name" value="COMPETENCE PROTEIN COMM"/>
    <property type="match status" value="1"/>
</dbReference>
<dbReference type="EMBL" id="CP144373">
    <property type="protein sequence ID" value="XCH46194.1"/>
    <property type="molecule type" value="Genomic_DNA"/>
</dbReference>
<dbReference type="SMART" id="SM00382">
    <property type="entry name" value="AAA"/>
    <property type="match status" value="1"/>
</dbReference>
<protein>
    <submittedName>
        <fullName evidence="3">YifB family Mg chelatase-like AAA ATPase</fullName>
    </submittedName>
</protein>
<evidence type="ECO:0000313" key="3">
    <source>
        <dbReference type="EMBL" id="XCH46194.1"/>
    </source>
</evidence>
<sequence length="510" mass="56574">MLARVQSAHLLGIEPYAIEVEVDIAQRGLPHFNIVGLPDTAVKESRDRIKAAFKNTGFPFPIKQITVNLAPADLRKEGSSFDLPIAMGILAAEGHIPKEALKDFLIVGELSLEGKVRGIKGTLCIASKLKDSEIKKIIIPKSNAYEAGVVKDVEAYPVENLTEAVEFLRGEKIIKPFKTEINFYDDTDHYEDLADVKGQFQAKRALEIAAAGGHNIIFIGPPGSGKSMLARRLPGILPPITVDEAIETTKIHSVAGLIPDGKGLITTRPFRSPHHSSSDVSLIGGGQIPKPGEVSLAHNGVLFLDELPEFKRNVLEVLRQPLEDGFVTVARSYATVQFPSRFLLVAAMNPCPCGHYGDTLKPCTCTPQMIIRYRSRVSGPLLDRIDIHIEVPRVNYQELKNDTPSESSRSVRERVIKARQIQLKRFKDEGIYCNAHMKTRHLRKFCRIDEDCHKLMQSAMEKLGLSARAHTKIIKVARTIADLEGSENIKSQHIAEAIHYRSLERLSFNV</sequence>
<dbReference type="InterPro" id="IPR025158">
    <property type="entry name" value="Mg_chelat-rel_C"/>
</dbReference>
<dbReference type="Pfam" id="PF13541">
    <property type="entry name" value="ChlI"/>
    <property type="match status" value="1"/>
</dbReference>